<dbReference type="InterPro" id="IPR023296">
    <property type="entry name" value="Glyco_hydro_beta-prop_sf"/>
</dbReference>
<name>A0A9P9DFF5_9HYPO</name>
<dbReference type="EMBL" id="JAGMUU010000032">
    <property type="protein sequence ID" value="KAH7118221.1"/>
    <property type="molecule type" value="Genomic_DNA"/>
</dbReference>
<keyword evidence="2" id="KW-1185">Reference proteome</keyword>
<proteinExistence type="predicted"/>
<dbReference type="Proteomes" id="UP000717696">
    <property type="component" value="Unassembled WGS sequence"/>
</dbReference>
<evidence type="ECO:0000313" key="1">
    <source>
        <dbReference type="EMBL" id="KAH7118221.1"/>
    </source>
</evidence>
<dbReference type="AlphaFoldDB" id="A0A9P9DFF5"/>
<protein>
    <submittedName>
        <fullName evidence="1">Uncharacterized protein</fullName>
    </submittedName>
</protein>
<gene>
    <name evidence="1" type="ORF">B0J13DRAFT_652081</name>
</gene>
<comment type="caution">
    <text evidence="1">The sequence shown here is derived from an EMBL/GenBank/DDBJ whole genome shotgun (WGS) entry which is preliminary data.</text>
</comment>
<reference evidence="1" key="1">
    <citation type="journal article" date="2021" name="Nat. Commun.">
        <title>Genetic determinants of endophytism in the Arabidopsis root mycobiome.</title>
        <authorList>
            <person name="Mesny F."/>
            <person name="Miyauchi S."/>
            <person name="Thiergart T."/>
            <person name="Pickel B."/>
            <person name="Atanasova L."/>
            <person name="Karlsson M."/>
            <person name="Huettel B."/>
            <person name="Barry K.W."/>
            <person name="Haridas S."/>
            <person name="Chen C."/>
            <person name="Bauer D."/>
            <person name="Andreopoulos W."/>
            <person name="Pangilinan J."/>
            <person name="LaButti K."/>
            <person name="Riley R."/>
            <person name="Lipzen A."/>
            <person name="Clum A."/>
            <person name="Drula E."/>
            <person name="Henrissat B."/>
            <person name="Kohler A."/>
            <person name="Grigoriev I.V."/>
            <person name="Martin F.M."/>
            <person name="Hacquard S."/>
        </authorList>
    </citation>
    <scope>NUCLEOTIDE SEQUENCE</scope>
    <source>
        <strain evidence="1">MPI-CAGE-AT-0021</strain>
    </source>
</reference>
<dbReference type="OrthoDB" id="202537at2759"/>
<dbReference type="SUPFAM" id="SSF75005">
    <property type="entry name" value="Arabinanase/levansucrase/invertase"/>
    <property type="match status" value="1"/>
</dbReference>
<sequence length="324" mass="36034">MYTPSYPNTHRDIIVKTSYCLFALPNGRWYLVYSRFHAPGAGTVYRVADNPRGPFRVSRDGSHGRLDGRRWYAAKSCPKAGDPASASRLAWLWGGDLAIPREMYADEHGHLRIEVERGLRDFLWRTSTTVCPSSAAPGLYLCSLGSTATHFPELGSVTLRRDPFIDFTVAACDAHSFAVMIQTDPSGKGHRLMFSPSGSGLFSVSLWTDFPPLDDFWADQYGLHLPRPIDGPELVRHDNVSDNVSLIEGVFLFLRGQAIEAFCGGRSLSFRLPKPSPWAEASGAEMRRFGWFVEDGMVDIVNLSVRHRVIEGSLDVQDANGDHE</sequence>
<organism evidence="1 2">
    <name type="scientific">Dactylonectria estremocensis</name>
    <dbReference type="NCBI Taxonomy" id="1079267"/>
    <lineage>
        <taxon>Eukaryota</taxon>
        <taxon>Fungi</taxon>
        <taxon>Dikarya</taxon>
        <taxon>Ascomycota</taxon>
        <taxon>Pezizomycotina</taxon>
        <taxon>Sordariomycetes</taxon>
        <taxon>Hypocreomycetidae</taxon>
        <taxon>Hypocreales</taxon>
        <taxon>Nectriaceae</taxon>
        <taxon>Dactylonectria</taxon>
    </lineage>
</organism>
<evidence type="ECO:0000313" key="2">
    <source>
        <dbReference type="Proteomes" id="UP000717696"/>
    </source>
</evidence>
<accession>A0A9P9DFF5</accession>